<sequence>MLSAKEAMTLMPSSDPNPYLDAIEQRIREAAAAGHGKVMIHSVLPVALAGAWCCGRPGPLAKKIEDALKKVGYQLAYDSGGHHGPGFVGIMWAAEEEK</sequence>
<organism evidence="1 2">
    <name type="scientific">Caulobacter phage CcrPW</name>
    <dbReference type="NCBI Taxonomy" id="2283271"/>
    <lineage>
        <taxon>Viruses</taxon>
        <taxon>Duplodnaviria</taxon>
        <taxon>Heunggongvirae</taxon>
        <taxon>Uroviricota</taxon>
        <taxon>Caudoviricetes</taxon>
        <taxon>Jeanschmidtviridae</taxon>
        <taxon>Colossusvirus</taxon>
        <taxon>Colossusvirus PW</taxon>
    </lineage>
</organism>
<name>A0A385EC76_9CAUD</name>
<gene>
    <name evidence="1" type="ORF">CcrPW_gp066</name>
</gene>
<dbReference type="Proteomes" id="UP000259026">
    <property type="component" value="Segment"/>
</dbReference>
<evidence type="ECO:0000313" key="2">
    <source>
        <dbReference type="Proteomes" id="UP000259026"/>
    </source>
</evidence>
<evidence type="ECO:0000313" key="1">
    <source>
        <dbReference type="EMBL" id="AXQ68605.1"/>
    </source>
</evidence>
<reference evidence="1 2" key="2">
    <citation type="submission" date="2018-09" db="EMBL/GenBank/DDBJ databases">
        <title>Giant CbK-like Caulobacter bacteriophages have genetically divergent genomes.</title>
        <authorList>
            <person name="Wilson K."/>
            <person name="Ely B."/>
        </authorList>
    </citation>
    <scope>NUCLEOTIDE SEQUENCE [LARGE SCALE GENOMIC DNA]</scope>
</reference>
<keyword evidence="2" id="KW-1185">Reference proteome</keyword>
<reference evidence="2" key="1">
    <citation type="submission" date="2018-07" db="EMBL/GenBank/DDBJ databases">
        <title>Giant CbK-like Caulobacter bacteriophages have genetically divergent genomes.</title>
        <authorList>
            <person name="Wilson K.M."/>
            <person name="Ely B."/>
        </authorList>
    </citation>
    <scope>NUCLEOTIDE SEQUENCE [LARGE SCALE GENOMIC DNA]</scope>
</reference>
<protein>
    <submittedName>
        <fullName evidence="1">Uncharacterized protein</fullName>
    </submittedName>
</protein>
<accession>A0A385EC76</accession>
<dbReference type="EMBL" id="MH588545">
    <property type="protein sequence ID" value="AXQ68605.1"/>
    <property type="molecule type" value="Genomic_DNA"/>
</dbReference>
<proteinExistence type="predicted"/>